<evidence type="ECO:0000256" key="2">
    <source>
        <dbReference type="ARBA" id="ARBA00022630"/>
    </source>
</evidence>
<dbReference type="AlphaFoldDB" id="A0A2K8PNL1"/>
<gene>
    <name evidence="6" type="primary">limB7</name>
    <name evidence="6" type="ORF">SLAV_32745</name>
</gene>
<feature type="domain" description="Luciferase-like" evidence="5">
    <location>
        <begin position="10"/>
        <end position="314"/>
    </location>
</feature>
<proteinExistence type="inferred from homology"/>
<accession>A0A2K8PNL1</accession>
<dbReference type="PANTHER" id="PTHR30137:SF16">
    <property type="entry name" value="BLL0895 PROTEIN"/>
    <property type="match status" value="1"/>
</dbReference>
<evidence type="ECO:0000313" key="6">
    <source>
        <dbReference type="EMBL" id="ATZ28321.1"/>
    </source>
</evidence>
<dbReference type="EC" id="1.14.13.107" evidence="6"/>
<dbReference type="KEGG" id="slx:SLAV_32745"/>
<dbReference type="PANTHER" id="PTHR30137">
    <property type="entry name" value="LUCIFERASE-LIKE MONOOXYGENASE"/>
    <property type="match status" value="1"/>
</dbReference>
<organism evidence="6 7">
    <name type="scientific">Streptomyces lavendulae subsp. lavendulae</name>
    <dbReference type="NCBI Taxonomy" id="58340"/>
    <lineage>
        <taxon>Bacteria</taxon>
        <taxon>Bacillati</taxon>
        <taxon>Actinomycetota</taxon>
        <taxon>Actinomycetes</taxon>
        <taxon>Kitasatosporales</taxon>
        <taxon>Streptomycetaceae</taxon>
        <taxon>Streptomyces</taxon>
    </lineage>
</organism>
<dbReference type="Proteomes" id="UP000231791">
    <property type="component" value="Chromosome"/>
</dbReference>
<evidence type="ECO:0000256" key="1">
    <source>
        <dbReference type="ARBA" id="ARBA00010426"/>
    </source>
</evidence>
<evidence type="ECO:0000259" key="5">
    <source>
        <dbReference type="Pfam" id="PF00296"/>
    </source>
</evidence>
<keyword evidence="3 6" id="KW-0560">Oxidoreductase</keyword>
<dbReference type="InterPro" id="IPR050766">
    <property type="entry name" value="Bact_Lucif_Oxidored"/>
</dbReference>
<sequence>MPQPYLPSAFGVFLAPYHRPDRDPALQLRRDLELVTELDRLGYEEVWAGEHHSAGYEIIASPELFLAAAAERTGRIRLGTGVNSLPYHQPLVLADRICQLDQQSRGRAMLGVGPGQLASDAFMMGVDPMDSRTMMADSLEVIVRLLRGETVTAATDWFTLDEARLQLGPYRGREMEVAVASAVSPTGAVLAGRHGAGVLSLAAADPAGFATLDTNWAAHERACAEAGRTADRGSWRLVTPVHLAETREEALKQSEFGVLDLVAYIEALGGVRLPGCATAAGAVRRWTEEGLPAFGRAVIGTAEDAVERIGQLARKTGGFGTFLILQLDLAEPAAALHSLELFAERVVPRLTGTTDARRASLDWAARNGERFTGALRRSTEQAIARKGEVC</sequence>
<dbReference type="GO" id="GO:0005829">
    <property type="term" value="C:cytosol"/>
    <property type="evidence" value="ECO:0007669"/>
    <property type="project" value="TreeGrafter"/>
</dbReference>
<dbReference type="GeneID" id="49387533"/>
<dbReference type="GO" id="GO:0052601">
    <property type="term" value="F:limonene 1,2-monooxygenase [NAD(P)H) activity"/>
    <property type="evidence" value="ECO:0007669"/>
    <property type="project" value="UniProtKB-EC"/>
</dbReference>
<comment type="similarity">
    <text evidence="1">Belongs to the bacterial luciferase oxidoreductase family.</text>
</comment>
<evidence type="ECO:0000256" key="4">
    <source>
        <dbReference type="ARBA" id="ARBA00023033"/>
    </source>
</evidence>
<dbReference type="InterPro" id="IPR011251">
    <property type="entry name" value="Luciferase-like_dom"/>
</dbReference>
<dbReference type="OrthoDB" id="7903015at2"/>
<dbReference type="RefSeq" id="WP_037687531.1">
    <property type="nucleotide sequence ID" value="NZ_CP024985.1"/>
</dbReference>
<name>A0A2K8PNL1_STRLA</name>
<keyword evidence="2" id="KW-0285">Flavoprotein</keyword>
<dbReference type="InterPro" id="IPR036661">
    <property type="entry name" value="Luciferase-like_sf"/>
</dbReference>
<dbReference type="Gene3D" id="3.20.20.30">
    <property type="entry name" value="Luciferase-like domain"/>
    <property type="match status" value="1"/>
</dbReference>
<keyword evidence="7" id="KW-1185">Reference proteome</keyword>
<dbReference type="EMBL" id="CP024985">
    <property type="protein sequence ID" value="ATZ28321.1"/>
    <property type="molecule type" value="Genomic_DNA"/>
</dbReference>
<evidence type="ECO:0000313" key="7">
    <source>
        <dbReference type="Proteomes" id="UP000231791"/>
    </source>
</evidence>
<dbReference type="Pfam" id="PF00296">
    <property type="entry name" value="Bac_luciferase"/>
    <property type="match status" value="1"/>
</dbReference>
<protein>
    <submittedName>
        <fullName evidence="6">Limonene 1,2-monooxygenase</fullName>
        <ecNumber evidence="6">1.14.13.107</ecNumber>
    </submittedName>
</protein>
<keyword evidence="4 6" id="KW-0503">Monooxygenase</keyword>
<reference evidence="6 7" key="1">
    <citation type="submission" date="2017-11" db="EMBL/GenBank/DDBJ databases">
        <title>Complete genome sequence of Streptomyces lavendulae subsp. lavendulae CCM 3239 (formerly 'Streptomyces aureofaciens CCM 3239'), the producer of the angucycline-type antibiotic auricin.</title>
        <authorList>
            <person name="Busche T."/>
            <person name="Novakova R."/>
            <person name="Al'Dilaimi A."/>
            <person name="Homerova D."/>
            <person name="Feckova L."/>
            <person name="Rezuchova B."/>
            <person name="Mingyar E."/>
            <person name="Csolleiova D."/>
            <person name="Bekeova C."/>
            <person name="Winkler A."/>
            <person name="Sevcikova B."/>
            <person name="Kalinowski J."/>
            <person name="Kormanec J."/>
            <person name="Ruckert C."/>
        </authorList>
    </citation>
    <scope>NUCLEOTIDE SEQUENCE [LARGE SCALE GENOMIC DNA]</scope>
    <source>
        <strain evidence="6 7">CCM 3239</strain>
    </source>
</reference>
<dbReference type="SUPFAM" id="SSF51679">
    <property type="entry name" value="Bacterial luciferase-like"/>
    <property type="match status" value="1"/>
</dbReference>
<evidence type="ECO:0000256" key="3">
    <source>
        <dbReference type="ARBA" id="ARBA00023002"/>
    </source>
</evidence>